<evidence type="ECO:0000313" key="4">
    <source>
        <dbReference type="Proteomes" id="UP000241247"/>
    </source>
</evidence>
<dbReference type="InterPro" id="IPR002048">
    <property type="entry name" value="EF_hand_dom"/>
</dbReference>
<dbReference type="PROSITE" id="PS50222">
    <property type="entry name" value="EF_HAND_2"/>
    <property type="match status" value="1"/>
</dbReference>
<dbReference type="SUPFAM" id="SSF47473">
    <property type="entry name" value="EF-hand"/>
    <property type="match status" value="1"/>
</dbReference>
<dbReference type="SMART" id="SM00054">
    <property type="entry name" value="EFh"/>
    <property type="match status" value="2"/>
</dbReference>
<proteinExistence type="predicted"/>
<sequence length="118" mass="12638">MASARLAGVAMVATLLSAGSAHLALAQTDENAEQGGDQQQMQDNMPGMMGGRQHGMMGRMAMRGQMMKIMFAIADTNGDGALSFDEVMAVHKRIFDAIDANKDGKVTLEEMQMFLQGP</sequence>
<comment type="caution">
    <text evidence="3">The sequence shown here is derived from an EMBL/GenBank/DDBJ whole genome shotgun (WGS) entry which is preliminary data.</text>
</comment>
<dbReference type="Proteomes" id="UP000241247">
    <property type="component" value="Unassembled WGS sequence"/>
</dbReference>
<dbReference type="InterPro" id="IPR018247">
    <property type="entry name" value="EF_Hand_1_Ca_BS"/>
</dbReference>
<feature type="signal peptide" evidence="1">
    <location>
        <begin position="1"/>
        <end position="26"/>
    </location>
</feature>
<gene>
    <name evidence="3" type="ORF">C7449_101619</name>
</gene>
<dbReference type="CDD" id="cd00051">
    <property type="entry name" value="EFh"/>
    <property type="match status" value="1"/>
</dbReference>
<dbReference type="Pfam" id="PF13202">
    <property type="entry name" value="EF-hand_5"/>
    <property type="match status" value="2"/>
</dbReference>
<evidence type="ECO:0000256" key="1">
    <source>
        <dbReference type="SAM" id="SignalP"/>
    </source>
</evidence>
<organism evidence="3 4">
    <name type="scientific">Mycoplana dimorpha</name>
    <dbReference type="NCBI Taxonomy" id="28320"/>
    <lineage>
        <taxon>Bacteria</taxon>
        <taxon>Pseudomonadati</taxon>
        <taxon>Pseudomonadota</taxon>
        <taxon>Alphaproteobacteria</taxon>
        <taxon>Hyphomicrobiales</taxon>
        <taxon>Rhizobiaceae</taxon>
        <taxon>Mycoplana</taxon>
    </lineage>
</organism>
<dbReference type="PROSITE" id="PS00018">
    <property type="entry name" value="EF_HAND_1"/>
    <property type="match status" value="1"/>
</dbReference>
<dbReference type="AlphaFoldDB" id="A0A2T5BJ15"/>
<feature type="domain" description="EF-hand" evidence="2">
    <location>
        <begin position="86"/>
        <end position="118"/>
    </location>
</feature>
<keyword evidence="4" id="KW-1185">Reference proteome</keyword>
<dbReference type="Gene3D" id="1.10.238.10">
    <property type="entry name" value="EF-hand"/>
    <property type="match status" value="2"/>
</dbReference>
<reference evidence="3 4" key="1">
    <citation type="submission" date="2018-04" db="EMBL/GenBank/DDBJ databases">
        <title>Genomic Encyclopedia of Type Strains, Phase IV (KMG-IV): sequencing the most valuable type-strain genomes for metagenomic binning, comparative biology and taxonomic classification.</title>
        <authorList>
            <person name="Goeker M."/>
        </authorList>
    </citation>
    <scope>NUCLEOTIDE SEQUENCE [LARGE SCALE GENOMIC DNA]</scope>
    <source>
        <strain evidence="3 4">DSM 7138</strain>
    </source>
</reference>
<dbReference type="GO" id="GO:0005509">
    <property type="term" value="F:calcium ion binding"/>
    <property type="evidence" value="ECO:0007669"/>
    <property type="project" value="InterPro"/>
</dbReference>
<evidence type="ECO:0000313" key="3">
    <source>
        <dbReference type="EMBL" id="PTM98952.1"/>
    </source>
</evidence>
<evidence type="ECO:0000259" key="2">
    <source>
        <dbReference type="PROSITE" id="PS50222"/>
    </source>
</evidence>
<dbReference type="InterPro" id="IPR011992">
    <property type="entry name" value="EF-hand-dom_pair"/>
</dbReference>
<feature type="chain" id="PRO_5015520457" evidence="1">
    <location>
        <begin position="27"/>
        <end position="118"/>
    </location>
</feature>
<keyword evidence="1" id="KW-0732">Signal</keyword>
<dbReference type="OrthoDB" id="7366896at2"/>
<name>A0A2T5BJ15_MYCDI</name>
<accession>A0A2T5BJ15</accession>
<protein>
    <submittedName>
        <fullName evidence="3">EF hand domain-containing protein</fullName>
    </submittedName>
</protein>
<dbReference type="EMBL" id="PZZZ01000001">
    <property type="protein sequence ID" value="PTM98952.1"/>
    <property type="molecule type" value="Genomic_DNA"/>
</dbReference>
<dbReference type="RefSeq" id="WP_108001272.1">
    <property type="nucleotide sequence ID" value="NZ_JBHEEX010000006.1"/>
</dbReference>